<reference evidence="3 4" key="1">
    <citation type="submission" date="2015-09" db="EMBL/GenBank/DDBJ databases">
        <title>Complete genome of Psychrobacter urativorans R10.10B.</title>
        <authorList>
            <person name="See-Too W.S."/>
            <person name="Chan K.G."/>
        </authorList>
    </citation>
    <scope>NUCLEOTIDE SEQUENCE [LARGE SCALE GENOMIC DNA]</scope>
    <source>
        <strain evidence="3 4">R10.10B</strain>
    </source>
</reference>
<keyword evidence="4" id="KW-1185">Reference proteome</keyword>
<gene>
    <name evidence="3" type="ORF">AOC03_02695</name>
</gene>
<dbReference type="FunFam" id="3.40.50.720:FF:000084">
    <property type="entry name" value="Short-chain dehydrogenase reductase"/>
    <property type="match status" value="1"/>
</dbReference>
<dbReference type="PRINTS" id="PR00081">
    <property type="entry name" value="GDHRDH"/>
</dbReference>
<dbReference type="PANTHER" id="PTHR42879">
    <property type="entry name" value="3-OXOACYL-(ACYL-CARRIER-PROTEIN) REDUCTASE"/>
    <property type="match status" value="1"/>
</dbReference>
<dbReference type="SUPFAM" id="SSF51735">
    <property type="entry name" value="NAD(P)-binding Rossmann-fold domains"/>
    <property type="match status" value="1"/>
</dbReference>
<evidence type="ECO:0000313" key="4">
    <source>
        <dbReference type="Proteomes" id="UP000059847"/>
    </source>
</evidence>
<dbReference type="STRING" id="45610.AOC03_02695"/>
<dbReference type="Pfam" id="PF00106">
    <property type="entry name" value="adh_short"/>
    <property type="match status" value="1"/>
</dbReference>
<dbReference type="GO" id="GO:0003858">
    <property type="term" value="F:3-hydroxybutyrate dehydrogenase activity"/>
    <property type="evidence" value="ECO:0007669"/>
    <property type="project" value="UniProtKB-EC"/>
</dbReference>
<dbReference type="OrthoDB" id="9806974at2"/>
<evidence type="ECO:0000256" key="2">
    <source>
        <dbReference type="RuleBase" id="RU000363"/>
    </source>
</evidence>
<evidence type="ECO:0000256" key="1">
    <source>
        <dbReference type="ARBA" id="ARBA00006484"/>
    </source>
</evidence>
<organism evidence="3 4">
    <name type="scientific">Psychrobacter urativorans</name>
    <dbReference type="NCBI Taxonomy" id="45610"/>
    <lineage>
        <taxon>Bacteria</taxon>
        <taxon>Pseudomonadati</taxon>
        <taxon>Pseudomonadota</taxon>
        <taxon>Gammaproteobacteria</taxon>
        <taxon>Moraxellales</taxon>
        <taxon>Moraxellaceae</taxon>
        <taxon>Psychrobacter</taxon>
    </lineage>
</organism>
<dbReference type="InterPro" id="IPR050259">
    <property type="entry name" value="SDR"/>
</dbReference>
<dbReference type="CDD" id="cd05233">
    <property type="entry name" value="SDR_c"/>
    <property type="match status" value="1"/>
</dbReference>
<dbReference type="Proteomes" id="UP000059847">
    <property type="component" value="Chromosome"/>
</dbReference>
<dbReference type="KEGG" id="pur:AOC03_02695"/>
<accession>A0A0M4T1A5</accession>
<dbReference type="EMBL" id="CP012678">
    <property type="protein sequence ID" value="ALF59090.1"/>
    <property type="molecule type" value="Genomic_DNA"/>
</dbReference>
<dbReference type="InterPro" id="IPR002347">
    <property type="entry name" value="SDR_fam"/>
</dbReference>
<dbReference type="RefSeq" id="WP_062533485.1">
    <property type="nucleotide sequence ID" value="NZ_CP012678.1"/>
</dbReference>
<dbReference type="PRINTS" id="PR00080">
    <property type="entry name" value="SDRFAMILY"/>
</dbReference>
<dbReference type="InterPro" id="IPR036291">
    <property type="entry name" value="NAD(P)-bd_dom_sf"/>
</dbReference>
<comment type="similarity">
    <text evidence="1 2">Belongs to the short-chain dehydrogenases/reductases (SDR) family.</text>
</comment>
<keyword evidence="3" id="KW-0560">Oxidoreductase</keyword>
<dbReference type="PANTHER" id="PTHR42879:SF2">
    <property type="entry name" value="3-OXOACYL-[ACYL-CARRIER-PROTEIN] REDUCTASE FABG"/>
    <property type="match status" value="1"/>
</dbReference>
<protein>
    <submittedName>
        <fullName evidence="3">3-hydroxybutyrate dehydrogenase</fullName>
        <ecNumber evidence="3">1.1.1.30</ecNumber>
    </submittedName>
</protein>
<dbReference type="Gene3D" id="3.40.50.720">
    <property type="entry name" value="NAD(P)-binding Rossmann-like Domain"/>
    <property type="match status" value="1"/>
</dbReference>
<dbReference type="NCBIfam" id="NF009931">
    <property type="entry name" value="PRK13394.1"/>
    <property type="match status" value="1"/>
</dbReference>
<evidence type="ECO:0000313" key="3">
    <source>
        <dbReference type="EMBL" id="ALF59090.1"/>
    </source>
</evidence>
<dbReference type="AlphaFoldDB" id="A0A0M4T1A5"/>
<sequence>MATQIQQDLTGKVALITGAAAGIGRDIAETYAKAGAAIGVADINVAGAQETVDIITKAGGKAIVIDMDVRLEDAVNNGVKQLVDTFGGIDILVSNAGIQLIDPITKMTFENWKNLLATHLDGGFLTTKAAVEYMYKDNKGGTIIYIGSIHAHDASLFKAPYITAKHGLLGLCRAVAKEGAPYNVRSHMISPGFVKTAMVNDQIPLQAKEKGISEEAVVNDILLANTLNKEFTTIEDVSQTALFLAAFPTNVFTGQSINASHGWCMR</sequence>
<name>A0A0M4T1A5_9GAMM</name>
<dbReference type="NCBIfam" id="NF009093">
    <property type="entry name" value="PRK12429.1"/>
    <property type="match status" value="1"/>
</dbReference>
<dbReference type="EC" id="1.1.1.30" evidence="3"/>
<proteinExistence type="inferred from homology"/>